<dbReference type="GeneTree" id="ENSGT00950000185092"/>
<evidence type="ECO:0000313" key="1">
    <source>
        <dbReference type="Ensembl" id="ENSCAFP00845037122.1"/>
    </source>
</evidence>
<reference evidence="1" key="3">
    <citation type="submission" date="2025-09" db="UniProtKB">
        <authorList>
            <consortium name="Ensembl"/>
        </authorList>
    </citation>
    <scope>IDENTIFICATION</scope>
    <source>
        <strain evidence="1">Boxer</strain>
    </source>
</reference>
<protein>
    <submittedName>
        <fullName evidence="1">Uncharacterized protein</fullName>
    </submittedName>
</protein>
<name>A0A8I3Q0W7_CANLF</name>
<keyword evidence="2" id="KW-1185">Reference proteome</keyword>
<dbReference type="Proteomes" id="UP000805418">
    <property type="component" value="Chromosome 24"/>
</dbReference>
<reference evidence="1" key="1">
    <citation type="submission" date="2020-03" db="EMBL/GenBank/DDBJ databases">
        <title>Long-read based genome assembly of a Labrador retriever dog.</title>
        <authorList>
            <person name="Eory L."/>
            <person name="Zhang W."/>
            <person name="Schoenebeck J."/>
        </authorList>
    </citation>
    <scope>NUCLEOTIDE SEQUENCE [LARGE SCALE GENOMIC DNA]</scope>
    <source>
        <strain evidence="1">Labrador retriever</strain>
    </source>
</reference>
<dbReference type="Ensembl" id="ENSCAFT00845047301.1">
    <property type="protein sequence ID" value="ENSCAFP00845037122.1"/>
    <property type="gene ID" value="ENSCAFG00845026830.1"/>
</dbReference>
<evidence type="ECO:0000313" key="2">
    <source>
        <dbReference type="Proteomes" id="UP000805418"/>
    </source>
</evidence>
<dbReference type="AlphaFoldDB" id="A0A8I3Q0W7"/>
<proteinExistence type="predicted"/>
<organism evidence="1 2">
    <name type="scientific">Canis lupus familiaris</name>
    <name type="common">Dog</name>
    <name type="synonym">Canis familiaris</name>
    <dbReference type="NCBI Taxonomy" id="9615"/>
    <lineage>
        <taxon>Eukaryota</taxon>
        <taxon>Metazoa</taxon>
        <taxon>Chordata</taxon>
        <taxon>Craniata</taxon>
        <taxon>Vertebrata</taxon>
        <taxon>Euteleostomi</taxon>
        <taxon>Mammalia</taxon>
        <taxon>Eutheria</taxon>
        <taxon>Laurasiatheria</taxon>
        <taxon>Carnivora</taxon>
        <taxon>Caniformia</taxon>
        <taxon>Canidae</taxon>
        <taxon>Canis</taxon>
    </lineage>
</organism>
<accession>A0A8I3Q0W7</accession>
<sequence>MIISPGSSPFTFIFRTDLLPTALHSTAPFLPPRPSRLSQITFFGRASFLVAPLYKSSKVTEIPSSCIIVPPICLKKSILVTVFHYDGFLLQYYAFYFLN</sequence>
<reference evidence="1" key="2">
    <citation type="submission" date="2025-08" db="UniProtKB">
        <authorList>
            <consortium name="Ensembl"/>
        </authorList>
    </citation>
    <scope>IDENTIFICATION</scope>
    <source>
        <strain evidence="1">Boxer</strain>
    </source>
</reference>
<dbReference type="OrthoDB" id="9837947at2759"/>